<organism evidence="1 2">
    <name type="scientific">Flavobacterium psychrolimnae</name>
    <dbReference type="NCBI Taxonomy" id="249351"/>
    <lineage>
        <taxon>Bacteria</taxon>
        <taxon>Pseudomonadati</taxon>
        <taxon>Bacteroidota</taxon>
        <taxon>Flavobacteriia</taxon>
        <taxon>Flavobacteriales</taxon>
        <taxon>Flavobacteriaceae</taxon>
        <taxon>Flavobacterium</taxon>
    </lineage>
</organism>
<evidence type="ECO:0000313" key="2">
    <source>
        <dbReference type="Proteomes" id="UP000253676"/>
    </source>
</evidence>
<protein>
    <submittedName>
        <fullName evidence="1">Uncharacterized protein</fullName>
    </submittedName>
</protein>
<reference evidence="1 2" key="1">
    <citation type="submission" date="2018-07" db="EMBL/GenBank/DDBJ databases">
        <title>Complete genome sequence of Flavobacterium psychrolimnae LMG 22018.</title>
        <authorList>
            <person name="Kim D.-U."/>
        </authorList>
    </citation>
    <scope>NUCLEOTIDE SEQUENCE [LARGE SCALE GENOMIC DNA]</scope>
    <source>
        <strain evidence="1 2">LMG 22018</strain>
    </source>
</reference>
<dbReference type="OrthoDB" id="9758472at2"/>
<sequence length="131" mass="15063">MRSLSFSGAPSKTRHAKLCPHIELIMHEIGESKMSGTINYYPQNEIPASIQHKFPLFAASFSCKPTNFSQVYGGFSQVYRPMLFKDIVPNSIYEKVDENIKDAKGYNAELRFRGNWKSLKVGRYRFFTSIQ</sequence>
<dbReference type="AlphaFoldDB" id="A0A366AWJ9"/>
<dbReference type="Proteomes" id="UP000253676">
    <property type="component" value="Unassembled WGS sequence"/>
</dbReference>
<dbReference type="EMBL" id="QNUX01000018">
    <property type="protein sequence ID" value="RBN49031.1"/>
    <property type="molecule type" value="Genomic_DNA"/>
</dbReference>
<proteinExistence type="predicted"/>
<evidence type="ECO:0000313" key="1">
    <source>
        <dbReference type="EMBL" id="RBN49031.1"/>
    </source>
</evidence>
<gene>
    <name evidence="1" type="ORF">DR980_15415</name>
</gene>
<accession>A0A366AWJ9</accession>
<dbReference type="RefSeq" id="WP_099715204.1">
    <property type="nucleotide sequence ID" value="NZ_QNUX01000018.1"/>
</dbReference>
<keyword evidence="2" id="KW-1185">Reference proteome</keyword>
<comment type="caution">
    <text evidence="1">The sequence shown here is derived from an EMBL/GenBank/DDBJ whole genome shotgun (WGS) entry which is preliminary data.</text>
</comment>
<name>A0A366AWJ9_9FLAO</name>